<evidence type="ECO:0000313" key="3">
    <source>
        <dbReference type="Proteomes" id="UP000229500"/>
    </source>
</evidence>
<dbReference type="InterPro" id="IPR001279">
    <property type="entry name" value="Metallo-B-lactamas"/>
</dbReference>
<gene>
    <name evidence="2" type="ORF">COU96_00635</name>
</gene>
<dbReference type="InterPro" id="IPR035681">
    <property type="entry name" value="ComA-like_MBL"/>
</dbReference>
<dbReference type="AlphaFoldDB" id="A0A2M8L606"/>
<proteinExistence type="predicted"/>
<dbReference type="PANTHER" id="PTHR30619">
    <property type="entry name" value="DNA INTERNALIZATION/COMPETENCE PROTEIN COMEC/REC2"/>
    <property type="match status" value="1"/>
</dbReference>
<dbReference type="InterPro" id="IPR036866">
    <property type="entry name" value="RibonucZ/Hydroxyglut_hydro"/>
</dbReference>
<accession>A0A2M8L606</accession>
<dbReference type="Proteomes" id="UP000229500">
    <property type="component" value="Unassembled WGS sequence"/>
</dbReference>
<protein>
    <recommendedName>
        <fullName evidence="1">Metallo-beta-lactamase domain-containing protein</fullName>
    </recommendedName>
</protein>
<organism evidence="2 3">
    <name type="scientific">Candidatus Shapirobacteria bacterium CG10_big_fil_rev_8_21_14_0_10_38_14</name>
    <dbReference type="NCBI Taxonomy" id="1974483"/>
    <lineage>
        <taxon>Bacteria</taxon>
        <taxon>Candidatus Shapironibacteriota</taxon>
    </lineage>
</organism>
<dbReference type="Gene3D" id="3.60.15.10">
    <property type="entry name" value="Ribonuclease Z/Hydroxyacylglutathione hydrolase-like"/>
    <property type="match status" value="1"/>
</dbReference>
<reference evidence="3" key="1">
    <citation type="submission" date="2017-09" db="EMBL/GenBank/DDBJ databases">
        <title>Depth-based differentiation of microbial function through sediment-hosted aquifers and enrichment of novel symbionts in the deep terrestrial subsurface.</title>
        <authorList>
            <person name="Probst A.J."/>
            <person name="Ladd B."/>
            <person name="Jarett J.K."/>
            <person name="Geller-Mcgrath D.E."/>
            <person name="Sieber C.M.K."/>
            <person name="Emerson J.B."/>
            <person name="Anantharaman K."/>
            <person name="Thomas B.C."/>
            <person name="Malmstrom R."/>
            <person name="Stieglmeier M."/>
            <person name="Klingl A."/>
            <person name="Woyke T."/>
            <person name="Ryan C.M."/>
            <person name="Banfield J.F."/>
        </authorList>
    </citation>
    <scope>NUCLEOTIDE SEQUENCE [LARGE SCALE GENOMIC DNA]</scope>
</reference>
<name>A0A2M8L606_9BACT</name>
<dbReference type="InterPro" id="IPR052159">
    <property type="entry name" value="Competence_DNA_uptake"/>
</dbReference>
<feature type="domain" description="Metallo-beta-lactamase" evidence="1">
    <location>
        <begin position="42"/>
        <end position="248"/>
    </location>
</feature>
<dbReference type="EMBL" id="PFEL01000030">
    <property type="protein sequence ID" value="PJE69270.1"/>
    <property type="molecule type" value="Genomic_DNA"/>
</dbReference>
<sequence>MQRKYILFFVGFLFLLDVFVWQEVFTLAGPQNLKVDFLDVGQGDSVFIETPQKHQILIDGGPSSAVLQKLSERMPFWDKEIDLVILTHPESDHMQGLFGVLQRYKVDYVLWTGIARSTPEFQKWVSVLSQNRAKIITATAGTKIKAGNTEIDILFPFENLAGKELKDTSNDTCVVSKLIYGKDSFLFTGDISSVAEKKLVEIASSQAPRNDDLNSDVLKVAHHGSKYSTSDIFLENVRPKIAVISVGAKNTYGHPTPEVLQRLQKFGIQTLRTDTNGDINMVSDGNNIKLIKN</sequence>
<comment type="caution">
    <text evidence="2">The sequence shown here is derived from an EMBL/GenBank/DDBJ whole genome shotgun (WGS) entry which is preliminary data.</text>
</comment>
<dbReference type="CDD" id="cd07731">
    <property type="entry name" value="ComA-like_MBL-fold"/>
    <property type="match status" value="1"/>
</dbReference>
<evidence type="ECO:0000313" key="2">
    <source>
        <dbReference type="EMBL" id="PJE69270.1"/>
    </source>
</evidence>
<evidence type="ECO:0000259" key="1">
    <source>
        <dbReference type="SMART" id="SM00849"/>
    </source>
</evidence>
<dbReference type="Pfam" id="PF00753">
    <property type="entry name" value="Lactamase_B"/>
    <property type="match status" value="1"/>
</dbReference>
<dbReference type="PANTHER" id="PTHR30619:SF1">
    <property type="entry name" value="RECOMBINATION PROTEIN 2"/>
    <property type="match status" value="1"/>
</dbReference>
<dbReference type="SMART" id="SM00849">
    <property type="entry name" value="Lactamase_B"/>
    <property type="match status" value="1"/>
</dbReference>
<dbReference type="SUPFAM" id="SSF56281">
    <property type="entry name" value="Metallo-hydrolase/oxidoreductase"/>
    <property type="match status" value="1"/>
</dbReference>